<organism evidence="8 9">
    <name type="scientific">Candidatus Buchananbacteria bacterium RIFCSPHIGHO2_01_FULL_46_12</name>
    <dbReference type="NCBI Taxonomy" id="1797536"/>
    <lineage>
        <taxon>Bacteria</taxon>
        <taxon>Candidatus Buchananiibacteriota</taxon>
    </lineage>
</organism>
<dbReference type="Pfam" id="PF00467">
    <property type="entry name" value="KOW"/>
    <property type="match status" value="1"/>
</dbReference>
<keyword evidence="5" id="KW-0699">rRNA-binding</keyword>
<evidence type="ECO:0000313" key="9">
    <source>
        <dbReference type="Proteomes" id="UP000178432"/>
    </source>
</evidence>
<dbReference type="SUPFAM" id="SSF50104">
    <property type="entry name" value="Translation proteins SH3-like domain"/>
    <property type="match status" value="1"/>
</dbReference>
<dbReference type="InterPro" id="IPR003256">
    <property type="entry name" value="Ribosomal_uL24"/>
</dbReference>
<dbReference type="AlphaFoldDB" id="A0A1G1Y3N4"/>
<keyword evidence="2 5" id="KW-0689">Ribosomal protein</keyword>
<protein>
    <recommendedName>
        <fullName evidence="4 5">Large ribosomal subunit protein uL24</fullName>
    </recommendedName>
</protein>
<dbReference type="InterPro" id="IPR005825">
    <property type="entry name" value="Ribosomal_uL24_CS"/>
</dbReference>
<dbReference type="Gene3D" id="2.30.30.30">
    <property type="match status" value="1"/>
</dbReference>
<dbReference type="CDD" id="cd06089">
    <property type="entry name" value="KOW_RPL26"/>
    <property type="match status" value="1"/>
</dbReference>
<comment type="caution">
    <text evidence="8">The sequence shown here is derived from an EMBL/GenBank/DDBJ whole genome shotgun (WGS) entry which is preliminary data.</text>
</comment>
<accession>A0A1G1Y3N4</accession>
<dbReference type="GO" id="GO:0019843">
    <property type="term" value="F:rRNA binding"/>
    <property type="evidence" value="ECO:0007669"/>
    <property type="project" value="UniProtKB-UniRule"/>
</dbReference>
<dbReference type="HAMAP" id="MF_01326_B">
    <property type="entry name" value="Ribosomal_uL24_B"/>
    <property type="match status" value="1"/>
</dbReference>
<keyword evidence="5" id="KW-0694">RNA-binding</keyword>
<dbReference type="InterPro" id="IPR014722">
    <property type="entry name" value="Rib_uL2_dom2"/>
</dbReference>
<dbReference type="SMART" id="SM00739">
    <property type="entry name" value="KOW"/>
    <property type="match status" value="1"/>
</dbReference>
<evidence type="ECO:0000256" key="2">
    <source>
        <dbReference type="ARBA" id="ARBA00022980"/>
    </source>
</evidence>
<dbReference type="InterPro" id="IPR057264">
    <property type="entry name" value="Ribosomal_uL24_C"/>
</dbReference>
<comment type="function">
    <text evidence="5">One of two assembly initiator proteins, it binds directly to the 5'-end of the 23S rRNA, where it nucleates assembly of the 50S subunit.</text>
</comment>
<comment type="similarity">
    <text evidence="1 5 6">Belongs to the universal ribosomal protein uL24 family.</text>
</comment>
<comment type="subunit">
    <text evidence="5">Part of the 50S ribosomal subunit.</text>
</comment>
<dbReference type="GO" id="GO:0005840">
    <property type="term" value="C:ribosome"/>
    <property type="evidence" value="ECO:0007669"/>
    <property type="project" value="UniProtKB-KW"/>
</dbReference>
<keyword evidence="3 5" id="KW-0687">Ribonucleoprotein</keyword>
<name>A0A1G1Y3N4_9BACT</name>
<evidence type="ECO:0000256" key="6">
    <source>
        <dbReference type="RuleBase" id="RU003477"/>
    </source>
</evidence>
<evidence type="ECO:0000256" key="3">
    <source>
        <dbReference type="ARBA" id="ARBA00023274"/>
    </source>
</evidence>
<comment type="function">
    <text evidence="5">One of the proteins that surrounds the polypeptide exit tunnel on the outside of the subunit.</text>
</comment>
<evidence type="ECO:0000256" key="1">
    <source>
        <dbReference type="ARBA" id="ARBA00010618"/>
    </source>
</evidence>
<evidence type="ECO:0000313" key="8">
    <source>
        <dbReference type="EMBL" id="OGY46953.1"/>
    </source>
</evidence>
<dbReference type="GO" id="GO:1990904">
    <property type="term" value="C:ribonucleoprotein complex"/>
    <property type="evidence" value="ECO:0007669"/>
    <property type="project" value="UniProtKB-KW"/>
</dbReference>
<dbReference type="NCBIfam" id="TIGR01079">
    <property type="entry name" value="rplX_bact"/>
    <property type="match status" value="1"/>
</dbReference>
<dbReference type="Proteomes" id="UP000178432">
    <property type="component" value="Unassembled WGS sequence"/>
</dbReference>
<reference evidence="8 9" key="1">
    <citation type="journal article" date="2016" name="Nat. Commun.">
        <title>Thousands of microbial genomes shed light on interconnected biogeochemical processes in an aquifer system.</title>
        <authorList>
            <person name="Anantharaman K."/>
            <person name="Brown C.T."/>
            <person name="Hug L.A."/>
            <person name="Sharon I."/>
            <person name="Castelle C.J."/>
            <person name="Probst A.J."/>
            <person name="Thomas B.C."/>
            <person name="Singh A."/>
            <person name="Wilkins M.J."/>
            <person name="Karaoz U."/>
            <person name="Brodie E.L."/>
            <person name="Williams K.H."/>
            <person name="Hubbard S.S."/>
            <person name="Banfield J.F."/>
        </authorList>
    </citation>
    <scope>NUCLEOTIDE SEQUENCE [LARGE SCALE GENOMIC DNA]</scope>
</reference>
<dbReference type="GO" id="GO:0006412">
    <property type="term" value="P:translation"/>
    <property type="evidence" value="ECO:0007669"/>
    <property type="project" value="UniProtKB-UniRule"/>
</dbReference>
<dbReference type="InterPro" id="IPR008991">
    <property type="entry name" value="Translation_prot_SH3-like_sf"/>
</dbReference>
<dbReference type="PANTHER" id="PTHR12903">
    <property type="entry name" value="MITOCHONDRIAL RIBOSOMAL PROTEIN L24"/>
    <property type="match status" value="1"/>
</dbReference>
<proteinExistence type="inferred from homology"/>
<evidence type="ECO:0000256" key="5">
    <source>
        <dbReference type="HAMAP-Rule" id="MF_01326"/>
    </source>
</evidence>
<feature type="domain" description="KOW" evidence="7">
    <location>
        <begin position="2"/>
        <end position="29"/>
    </location>
</feature>
<dbReference type="GO" id="GO:0003735">
    <property type="term" value="F:structural constituent of ribosome"/>
    <property type="evidence" value="ECO:0007669"/>
    <property type="project" value="InterPro"/>
</dbReference>
<gene>
    <name evidence="5" type="primary">rplX</name>
    <name evidence="8" type="ORF">A2663_01270</name>
</gene>
<evidence type="ECO:0000259" key="7">
    <source>
        <dbReference type="SMART" id="SM00739"/>
    </source>
</evidence>
<dbReference type="EMBL" id="MHIF01000051">
    <property type="protein sequence ID" value="OGY46953.1"/>
    <property type="molecule type" value="Genomic_DNA"/>
</dbReference>
<sequence length="102" mass="11412">MKIRKGDKVKVLAGKDKGKTGKVLQVFVKRGRVSVEGVNLLFKNMRPKKQGEKGQRIQFPAPIKLSNLALVCPKCGQAVRPGCKILENKKKVRVCRKCKEII</sequence>
<dbReference type="InterPro" id="IPR041988">
    <property type="entry name" value="Ribosomal_uL24_KOW"/>
</dbReference>
<dbReference type="PROSITE" id="PS01108">
    <property type="entry name" value="RIBOSOMAL_L24"/>
    <property type="match status" value="1"/>
</dbReference>
<dbReference type="Pfam" id="PF17136">
    <property type="entry name" value="ribosomal_L24"/>
    <property type="match status" value="1"/>
</dbReference>
<dbReference type="InterPro" id="IPR005824">
    <property type="entry name" value="KOW"/>
</dbReference>
<evidence type="ECO:0000256" key="4">
    <source>
        <dbReference type="ARBA" id="ARBA00035206"/>
    </source>
</evidence>